<dbReference type="AlphaFoldDB" id="A0A401QJL8"/>
<keyword evidence="1" id="KW-0175">Coiled coil</keyword>
<evidence type="ECO:0000313" key="3">
    <source>
        <dbReference type="Proteomes" id="UP000288216"/>
    </source>
</evidence>
<feature type="non-terminal residue" evidence="2">
    <location>
        <position position="1"/>
    </location>
</feature>
<proteinExistence type="predicted"/>
<dbReference type="OrthoDB" id="264785at2759"/>
<accession>A0A401QJL8</accession>
<sequence length="76" mass="8705">VNDMLKIQEQLTKDRDELLKEVVILRDKVTELSANEQEFERLKDEADQNMAQVGNGLLSTDDVLCLFSSFVSTCRQ</sequence>
<dbReference type="Proteomes" id="UP000288216">
    <property type="component" value="Unassembled WGS sequence"/>
</dbReference>
<feature type="coiled-coil region" evidence="1">
    <location>
        <begin position="8"/>
        <end position="52"/>
    </location>
</feature>
<dbReference type="EMBL" id="BFAA01175598">
    <property type="protein sequence ID" value="GCB85567.1"/>
    <property type="molecule type" value="Genomic_DNA"/>
</dbReference>
<name>A0A401QJL8_SCYTO</name>
<gene>
    <name evidence="2" type="ORF">scyTo_0026252</name>
</gene>
<organism evidence="2 3">
    <name type="scientific">Scyliorhinus torazame</name>
    <name type="common">Cloudy catshark</name>
    <name type="synonym">Catulus torazame</name>
    <dbReference type="NCBI Taxonomy" id="75743"/>
    <lineage>
        <taxon>Eukaryota</taxon>
        <taxon>Metazoa</taxon>
        <taxon>Chordata</taxon>
        <taxon>Craniata</taxon>
        <taxon>Vertebrata</taxon>
        <taxon>Chondrichthyes</taxon>
        <taxon>Elasmobranchii</taxon>
        <taxon>Galeomorphii</taxon>
        <taxon>Galeoidea</taxon>
        <taxon>Carcharhiniformes</taxon>
        <taxon>Scyliorhinidae</taxon>
        <taxon>Scyliorhinus</taxon>
    </lineage>
</organism>
<protein>
    <submittedName>
        <fullName evidence="2">Uncharacterized protein</fullName>
    </submittedName>
</protein>
<comment type="caution">
    <text evidence="2">The sequence shown here is derived from an EMBL/GenBank/DDBJ whole genome shotgun (WGS) entry which is preliminary data.</text>
</comment>
<evidence type="ECO:0000313" key="2">
    <source>
        <dbReference type="EMBL" id="GCB85567.1"/>
    </source>
</evidence>
<reference evidence="2 3" key="1">
    <citation type="journal article" date="2018" name="Nat. Ecol. Evol.">
        <title>Shark genomes provide insights into elasmobranch evolution and the origin of vertebrates.</title>
        <authorList>
            <person name="Hara Y"/>
            <person name="Yamaguchi K"/>
            <person name="Onimaru K"/>
            <person name="Kadota M"/>
            <person name="Koyanagi M"/>
            <person name="Keeley SD"/>
            <person name="Tatsumi K"/>
            <person name="Tanaka K"/>
            <person name="Motone F"/>
            <person name="Kageyama Y"/>
            <person name="Nozu R"/>
            <person name="Adachi N"/>
            <person name="Nishimura O"/>
            <person name="Nakagawa R"/>
            <person name="Tanegashima C"/>
            <person name="Kiyatake I"/>
            <person name="Matsumoto R"/>
            <person name="Murakumo K"/>
            <person name="Nishida K"/>
            <person name="Terakita A"/>
            <person name="Kuratani S"/>
            <person name="Sato K"/>
            <person name="Hyodo S Kuraku.S."/>
        </authorList>
    </citation>
    <scope>NUCLEOTIDE SEQUENCE [LARGE SCALE GENOMIC DNA]</scope>
</reference>
<evidence type="ECO:0000256" key="1">
    <source>
        <dbReference type="SAM" id="Coils"/>
    </source>
</evidence>
<keyword evidence="3" id="KW-1185">Reference proteome</keyword>